<keyword evidence="2" id="KW-1185">Reference proteome</keyword>
<dbReference type="PANTHER" id="PTHR36028:SF2">
    <property type="entry name" value="ATP SYNTHASE SUBUNIT E, MITOCHONDRIAL"/>
    <property type="match status" value="1"/>
</dbReference>
<dbReference type="PANTHER" id="PTHR36028">
    <property type="entry name" value="OSJNBB0050O03.8 PROTEIN"/>
    <property type="match status" value="1"/>
</dbReference>
<dbReference type="OrthoDB" id="850010at2759"/>
<dbReference type="AlphaFoldDB" id="A0A9E7ELY2"/>
<proteinExistence type="predicted"/>
<name>A0A9E7ELY2_9LILI</name>
<dbReference type="Proteomes" id="UP001055439">
    <property type="component" value="Chromosome 10"/>
</dbReference>
<organism evidence="1 2">
    <name type="scientific">Musa troglodytarum</name>
    <name type="common">fe'i banana</name>
    <dbReference type="NCBI Taxonomy" id="320322"/>
    <lineage>
        <taxon>Eukaryota</taxon>
        <taxon>Viridiplantae</taxon>
        <taxon>Streptophyta</taxon>
        <taxon>Embryophyta</taxon>
        <taxon>Tracheophyta</taxon>
        <taxon>Spermatophyta</taxon>
        <taxon>Magnoliopsida</taxon>
        <taxon>Liliopsida</taxon>
        <taxon>Zingiberales</taxon>
        <taxon>Musaceae</taxon>
        <taxon>Musa</taxon>
    </lineage>
</organism>
<accession>A0A9E7ELY2</accession>
<gene>
    <name evidence="1" type="ORF">MUK42_19312</name>
</gene>
<sequence length="217" mass="23747">MALPGPYSGVSTLAFVGFVFRVARASAVTFGLVYGSVKLSCLQAKAKWHKKAEAKAPSNTKVVFVAPCQLLALSEKGDLHKFEFDVEIDIAITNPRLCCAYVGHDVCDYHNVFCTTTLDDTLINVIVSVDLNDVNIVGYLPIELDLLIGAASSISTPYRFCGLISQTISCLKLHELDASNNRFVGLFLDIAHRLRTSTFDSMTSRKRSSIRSSTPYS</sequence>
<evidence type="ECO:0000313" key="1">
    <source>
        <dbReference type="EMBL" id="URD79984.1"/>
    </source>
</evidence>
<dbReference type="EMBL" id="CP097503">
    <property type="protein sequence ID" value="URD79984.1"/>
    <property type="molecule type" value="Genomic_DNA"/>
</dbReference>
<reference evidence="1" key="1">
    <citation type="submission" date="2022-05" db="EMBL/GenBank/DDBJ databases">
        <title>The Musa troglodytarum L. genome provides insights into the mechanism of non-climacteric behaviour and enrichment of carotenoids.</title>
        <authorList>
            <person name="Wang J."/>
        </authorList>
    </citation>
    <scope>NUCLEOTIDE SEQUENCE</scope>
    <source>
        <tissue evidence="1">Leaf</tissue>
    </source>
</reference>
<evidence type="ECO:0000313" key="2">
    <source>
        <dbReference type="Proteomes" id="UP001055439"/>
    </source>
</evidence>
<protein>
    <submittedName>
        <fullName evidence="1">Pollen-specific leucine-rich repeat extensin-like protein</fullName>
    </submittedName>
</protein>